<evidence type="ECO:0000313" key="3">
    <source>
        <dbReference type="Proteomes" id="UP000285301"/>
    </source>
</evidence>
<dbReference type="AlphaFoldDB" id="A0A443Q659"/>
<evidence type="ECO:0000313" key="2">
    <source>
        <dbReference type="EMBL" id="RWR98485.1"/>
    </source>
</evidence>
<organism evidence="2 3">
    <name type="scientific">Dinothrombium tinctorium</name>
    <dbReference type="NCBI Taxonomy" id="1965070"/>
    <lineage>
        <taxon>Eukaryota</taxon>
        <taxon>Metazoa</taxon>
        <taxon>Ecdysozoa</taxon>
        <taxon>Arthropoda</taxon>
        <taxon>Chelicerata</taxon>
        <taxon>Arachnida</taxon>
        <taxon>Acari</taxon>
        <taxon>Acariformes</taxon>
        <taxon>Trombidiformes</taxon>
        <taxon>Prostigmata</taxon>
        <taxon>Anystina</taxon>
        <taxon>Parasitengona</taxon>
        <taxon>Trombidioidea</taxon>
        <taxon>Trombidiidae</taxon>
        <taxon>Dinothrombium</taxon>
    </lineage>
</organism>
<keyword evidence="3" id="KW-1185">Reference proteome</keyword>
<proteinExistence type="predicted"/>
<protein>
    <submittedName>
        <fullName evidence="2">UDP-glycosyltransferase 203A3-like protein</fullName>
    </submittedName>
</protein>
<evidence type="ECO:0000256" key="1">
    <source>
        <dbReference type="ARBA" id="ARBA00022679"/>
    </source>
</evidence>
<dbReference type="InterPro" id="IPR002213">
    <property type="entry name" value="UDP_glucos_trans"/>
</dbReference>
<dbReference type="OrthoDB" id="6507955at2759"/>
<keyword evidence="1 2" id="KW-0808">Transferase</keyword>
<dbReference type="Pfam" id="PF00201">
    <property type="entry name" value="UDPGT"/>
    <property type="match status" value="1"/>
</dbReference>
<reference evidence="2 3" key="1">
    <citation type="journal article" date="2018" name="Gigascience">
        <title>Genomes of trombidid mites reveal novel predicted allergens and laterally-transferred genes associated with secondary metabolism.</title>
        <authorList>
            <person name="Dong X."/>
            <person name="Chaisiri K."/>
            <person name="Xia D."/>
            <person name="Armstrong S.D."/>
            <person name="Fang Y."/>
            <person name="Donnelly M.J."/>
            <person name="Kadowaki T."/>
            <person name="McGarry J.W."/>
            <person name="Darby A.C."/>
            <person name="Makepeace B.L."/>
        </authorList>
    </citation>
    <scope>NUCLEOTIDE SEQUENCE [LARGE SCALE GENOMIC DNA]</scope>
    <source>
        <strain evidence="2">UoL-WK</strain>
    </source>
</reference>
<dbReference type="GO" id="GO:0008194">
    <property type="term" value="F:UDP-glycosyltransferase activity"/>
    <property type="evidence" value="ECO:0007669"/>
    <property type="project" value="InterPro"/>
</dbReference>
<dbReference type="Gene3D" id="3.40.50.2000">
    <property type="entry name" value="Glycogen Phosphorylase B"/>
    <property type="match status" value="1"/>
</dbReference>
<comment type="caution">
    <text evidence="2">The sequence shown here is derived from an EMBL/GenBank/DDBJ whole genome shotgun (WGS) entry which is preliminary data.</text>
</comment>
<accession>A0A443Q659</accession>
<sequence length="79" mass="9036">MIVCPLFADQHDNAQRAVEMKIGAKFNPFTVTESELLTTIDRLMEDEEIKTKLNQISIQMQNSTAIEDVVKRIEKIAEN</sequence>
<dbReference type="SUPFAM" id="SSF53756">
    <property type="entry name" value="UDP-Glycosyltransferase/glycogen phosphorylase"/>
    <property type="match status" value="1"/>
</dbReference>
<feature type="non-terminal residue" evidence="2">
    <location>
        <position position="79"/>
    </location>
</feature>
<dbReference type="Proteomes" id="UP000285301">
    <property type="component" value="Unassembled WGS sequence"/>
</dbReference>
<gene>
    <name evidence="2" type="ORF">B4U79_08226</name>
</gene>
<dbReference type="EMBL" id="NCKU01021670">
    <property type="protein sequence ID" value="RWR98485.1"/>
    <property type="molecule type" value="Genomic_DNA"/>
</dbReference>
<name>A0A443Q659_9ACAR</name>